<name>A0ABT8C8R0_9BACT</name>
<organism evidence="4 5">
    <name type="scientific">Cyclobacterium jeungdonense</name>
    <dbReference type="NCBI Taxonomy" id="708087"/>
    <lineage>
        <taxon>Bacteria</taxon>
        <taxon>Pseudomonadati</taxon>
        <taxon>Bacteroidota</taxon>
        <taxon>Cytophagia</taxon>
        <taxon>Cytophagales</taxon>
        <taxon>Cyclobacteriaceae</taxon>
        <taxon>Cyclobacterium</taxon>
    </lineage>
</organism>
<gene>
    <name evidence="4" type="primary">gldG</name>
    <name evidence="4" type="ORF">QWZ15_15205</name>
</gene>
<dbReference type="Proteomes" id="UP001236663">
    <property type="component" value="Unassembled WGS sequence"/>
</dbReference>
<feature type="transmembrane region" description="Helical" evidence="1">
    <location>
        <begin position="7"/>
        <end position="29"/>
    </location>
</feature>
<keyword evidence="1" id="KW-0472">Membrane</keyword>
<dbReference type="NCBIfam" id="TIGR03521">
    <property type="entry name" value="GldG"/>
    <property type="match status" value="1"/>
</dbReference>
<evidence type="ECO:0000259" key="3">
    <source>
        <dbReference type="Pfam" id="PF23357"/>
    </source>
</evidence>
<keyword evidence="1" id="KW-1133">Transmembrane helix</keyword>
<feature type="domain" description="DUF7088" evidence="3">
    <location>
        <begin position="37"/>
        <end position="145"/>
    </location>
</feature>
<evidence type="ECO:0000313" key="5">
    <source>
        <dbReference type="Proteomes" id="UP001236663"/>
    </source>
</evidence>
<dbReference type="InterPro" id="IPR019863">
    <property type="entry name" value="Motility-assoc_ABC-rel_GldG"/>
</dbReference>
<dbReference type="InterPro" id="IPR019196">
    <property type="entry name" value="ABC_transp_unknown"/>
</dbReference>
<accession>A0ABT8C8R0</accession>
<dbReference type="Pfam" id="PF09822">
    <property type="entry name" value="ABC_transp_aux"/>
    <property type="match status" value="1"/>
</dbReference>
<keyword evidence="5" id="KW-1185">Reference proteome</keyword>
<reference evidence="5" key="1">
    <citation type="journal article" date="2019" name="Int. J. Syst. Evol. Microbiol.">
        <title>The Global Catalogue of Microorganisms (GCM) 10K type strain sequencing project: providing services to taxonomists for standard genome sequencing and annotation.</title>
        <authorList>
            <consortium name="The Broad Institute Genomics Platform"/>
            <consortium name="The Broad Institute Genome Sequencing Center for Infectious Disease"/>
            <person name="Wu L."/>
            <person name="Ma J."/>
        </authorList>
    </citation>
    <scope>NUCLEOTIDE SEQUENCE [LARGE SCALE GENOMIC DNA]</scope>
    <source>
        <strain evidence="5">CECT 7706</strain>
    </source>
</reference>
<dbReference type="Pfam" id="PF23357">
    <property type="entry name" value="DUF7088"/>
    <property type="match status" value="1"/>
</dbReference>
<sequence>MDKKNQPIVLGILLLILLWLSLWVLGNWWQFRMDLTEEGRYSLSDATREVLANMDGPLEVEILLEGDLPAGMKRFQKGIEETLTTFQNYSNEEITIHYQDPLKMESDSRDAYILDLAAYGINPTNLYSTQNGAQTSRMIFPGIVLRSEDYELGVLLLKGERGMGPDEILNLSIENLEFEISQALQRLYTKNKKAVGIIIGQGETAEDNGFGMVEALNEDYEVYKVPFDQAEKVADLLTFETLLVAGPQQAYGEREQYLLDQYLMHGGNLVFFVDQMAVNLEEAGGEGTVAMPFDTGLDGLLFRYGIRINRDLIQDLNFGYHPVVAGDFGDQSQVVPLPWPFYVQAGKMANHPITKGLDQVQFRFVSTMDTVKAEGVTKTPLIFSSNFSKKLSAPVRIAFKDMAEEPEVATFTTGNLPLVYLLEGKFTSYFKNRFVPDGFDVSSFIPEGNAGRVLVAGDSDLAKSWVDPSEEQPLPLGMSPFSENQTANREFLQNAVNYLVDPDGIMATKRKQFQIRPLNKVKVNRQKGVWQVINIAFPVLLVLLIGWTQYLFKKRKYEKDHV</sequence>
<proteinExistence type="predicted"/>
<keyword evidence="1" id="KW-0812">Transmembrane</keyword>
<evidence type="ECO:0000313" key="4">
    <source>
        <dbReference type="EMBL" id="MDN3689184.1"/>
    </source>
</evidence>
<dbReference type="RefSeq" id="WP_163387027.1">
    <property type="nucleotide sequence ID" value="NZ_JAUFQS010000019.1"/>
</dbReference>
<comment type="caution">
    <text evidence="4">The sequence shown here is derived from an EMBL/GenBank/DDBJ whole genome shotgun (WGS) entry which is preliminary data.</text>
</comment>
<feature type="domain" description="ABC-type uncharacterised transport system" evidence="2">
    <location>
        <begin position="192"/>
        <end position="495"/>
    </location>
</feature>
<feature type="transmembrane region" description="Helical" evidence="1">
    <location>
        <begin position="529"/>
        <end position="552"/>
    </location>
</feature>
<evidence type="ECO:0000256" key="1">
    <source>
        <dbReference type="SAM" id="Phobius"/>
    </source>
</evidence>
<evidence type="ECO:0000259" key="2">
    <source>
        <dbReference type="Pfam" id="PF09822"/>
    </source>
</evidence>
<dbReference type="EMBL" id="JAUFQS010000019">
    <property type="protein sequence ID" value="MDN3689184.1"/>
    <property type="molecule type" value="Genomic_DNA"/>
</dbReference>
<dbReference type="InterPro" id="IPR055396">
    <property type="entry name" value="DUF7088"/>
</dbReference>
<protein>
    <submittedName>
        <fullName evidence="4">Gliding motility-associated ABC transporter substrate-binding protein GldG</fullName>
    </submittedName>
</protein>